<proteinExistence type="predicted"/>
<dbReference type="Gene3D" id="3.40.109.10">
    <property type="entry name" value="NADH Oxidase"/>
    <property type="match status" value="1"/>
</dbReference>
<sequence length="313" mass="34366">MTWSSTEVGVLARAVSRAPSVHNTQPWTLEARADAADLYERFEVTLPRHDPTGRDRVISCGAALANLELAIRTLGWDVAVSLFPDQRRPDLVARMTAIGRKEATGREVDQYSAIFRRESYRAPFSLHQIPPHSLRELAESGGTPGTEARPIDRRGESGALAELLGYAGEVLHDDRAYQRELAAWSAQFPEPFRDVSTLPWTGLVRDATHLPDTITLTERLMAEGLLVVLTKDDTRRDHLSAGIAMERIWLTAITHGLVGSVLTQPLHLPEVRSGLIERLGLPGYPQLILRLGYPVTATPAAAPAAIAARPEES</sequence>
<organism evidence="1 2">
    <name type="scientific">Amycolatopsis cynarae</name>
    <dbReference type="NCBI Taxonomy" id="2995223"/>
    <lineage>
        <taxon>Bacteria</taxon>
        <taxon>Bacillati</taxon>
        <taxon>Actinomycetota</taxon>
        <taxon>Actinomycetes</taxon>
        <taxon>Pseudonocardiales</taxon>
        <taxon>Pseudonocardiaceae</taxon>
        <taxon>Amycolatopsis</taxon>
    </lineage>
</organism>
<dbReference type="NCBIfam" id="NF047509">
    <property type="entry name" value="Rv3131_FMN_oxido"/>
    <property type="match status" value="1"/>
</dbReference>
<dbReference type="InterPro" id="IPR050627">
    <property type="entry name" value="Nitroreductase/BluB"/>
</dbReference>
<dbReference type="EMBL" id="CP113836">
    <property type="protein sequence ID" value="WAL68977.1"/>
    <property type="molecule type" value="Genomic_DNA"/>
</dbReference>
<keyword evidence="2" id="KW-1185">Reference proteome</keyword>
<name>A0ABY7BCK3_9PSEU</name>
<protein>
    <submittedName>
        <fullName evidence="1">Nitroreductase family protein</fullName>
    </submittedName>
</protein>
<accession>A0ABY7BCK3</accession>
<reference evidence="1" key="1">
    <citation type="submission" date="2022-11" db="EMBL/GenBank/DDBJ databases">
        <authorList>
            <person name="Mo P."/>
        </authorList>
    </citation>
    <scope>NUCLEOTIDE SEQUENCE</scope>
    <source>
        <strain evidence="1">HUAS 11-8</strain>
    </source>
</reference>
<dbReference type="PANTHER" id="PTHR23026">
    <property type="entry name" value="NADPH NITROREDUCTASE"/>
    <property type="match status" value="1"/>
</dbReference>
<dbReference type="SUPFAM" id="SSF55469">
    <property type="entry name" value="FMN-dependent nitroreductase-like"/>
    <property type="match status" value="2"/>
</dbReference>
<dbReference type="PANTHER" id="PTHR23026:SF123">
    <property type="entry name" value="NAD(P)H NITROREDUCTASE RV3131-RELATED"/>
    <property type="match status" value="1"/>
</dbReference>
<evidence type="ECO:0000313" key="1">
    <source>
        <dbReference type="EMBL" id="WAL68977.1"/>
    </source>
</evidence>
<evidence type="ECO:0000313" key="2">
    <source>
        <dbReference type="Proteomes" id="UP001163203"/>
    </source>
</evidence>
<gene>
    <name evidence="1" type="ORF">ORV05_14785</name>
</gene>
<dbReference type="InterPro" id="IPR000415">
    <property type="entry name" value="Nitroreductase-like"/>
</dbReference>
<dbReference type="RefSeq" id="WP_268759066.1">
    <property type="nucleotide sequence ID" value="NZ_CP113836.1"/>
</dbReference>
<dbReference type="Proteomes" id="UP001163203">
    <property type="component" value="Chromosome"/>
</dbReference>